<evidence type="ECO:0000313" key="3">
    <source>
        <dbReference type="WBParaSite" id="PgR020_g135_t02"/>
    </source>
</evidence>
<name>A0A915AZ65_PARUN</name>
<proteinExistence type="predicted"/>
<feature type="signal peptide" evidence="1">
    <location>
        <begin position="1"/>
        <end position="19"/>
    </location>
</feature>
<evidence type="ECO:0000313" key="2">
    <source>
        <dbReference type="Proteomes" id="UP000887569"/>
    </source>
</evidence>
<protein>
    <submittedName>
        <fullName evidence="3">Uncharacterized protein</fullName>
    </submittedName>
</protein>
<keyword evidence="2" id="KW-1185">Reference proteome</keyword>
<accession>A0A915AZ65</accession>
<feature type="chain" id="PRO_5037938723" evidence="1">
    <location>
        <begin position="20"/>
        <end position="50"/>
    </location>
</feature>
<reference evidence="3" key="1">
    <citation type="submission" date="2022-11" db="UniProtKB">
        <authorList>
            <consortium name="WormBaseParasite"/>
        </authorList>
    </citation>
    <scope>IDENTIFICATION</scope>
</reference>
<organism evidence="2 3">
    <name type="scientific">Parascaris univalens</name>
    <name type="common">Nematode worm</name>
    <dbReference type="NCBI Taxonomy" id="6257"/>
    <lineage>
        <taxon>Eukaryota</taxon>
        <taxon>Metazoa</taxon>
        <taxon>Ecdysozoa</taxon>
        <taxon>Nematoda</taxon>
        <taxon>Chromadorea</taxon>
        <taxon>Rhabditida</taxon>
        <taxon>Spirurina</taxon>
        <taxon>Ascaridomorpha</taxon>
        <taxon>Ascaridoidea</taxon>
        <taxon>Ascarididae</taxon>
        <taxon>Parascaris</taxon>
    </lineage>
</organism>
<keyword evidence="1" id="KW-0732">Signal</keyword>
<sequence length="50" mass="5792">MFEMRVLFFLAALILMANATELRLCGKKLTFVLARLCNHRYNAPTKGKYL</sequence>
<dbReference type="AlphaFoldDB" id="A0A915AZ65"/>
<dbReference type="WBParaSite" id="PgR020_g135_t02">
    <property type="protein sequence ID" value="PgR020_g135_t02"/>
    <property type="gene ID" value="PgR020_g135"/>
</dbReference>
<evidence type="ECO:0000256" key="1">
    <source>
        <dbReference type="SAM" id="SignalP"/>
    </source>
</evidence>
<dbReference type="Proteomes" id="UP000887569">
    <property type="component" value="Unplaced"/>
</dbReference>